<dbReference type="PANTHER" id="PTHR31642:SF270">
    <property type="entry name" value="O-ACYLTRANSFERASE AUSQ"/>
    <property type="match status" value="1"/>
</dbReference>
<dbReference type="InterPro" id="IPR054710">
    <property type="entry name" value="Tri101-like_N"/>
</dbReference>
<evidence type="ECO:0000313" key="4">
    <source>
        <dbReference type="EMBL" id="GFF59402.1"/>
    </source>
</evidence>
<gene>
    <name evidence="4" type="ORF">IFM46972_11373</name>
</gene>
<protein>
    <submittedName>
        <fullName evidence="4">Fumigaclavine B O-acetyltransferase</fullName>
    </submittedName>
</protein>
<organism evidence="4 5">
    <name type="scientific">Aspergillus udagawae</name>
    <dbReference type="NCBI Taxonomy" id="91492"/>
    <lineage>
        <taxon>Eukaryota</taxon>
        <taxon>Fungi</taxon>
        <taxon>Dikarya</taxon>
        <taxon>Ascomycota</taxon>
        <taxon>Pezizomycotina</taxon>
        <taxon>Eurotiomycetes</taxon>
        <taxon>Eurotiomycetidae</taxon>
        <taxon>Eurotiales</taxon>
        <taxon>Aspergillaceae</taxon>
        <taxon>Aspergillus</taxon>
        <taxon>Aspergillus subgen. Fumigati</taxon>
    </lineage>
</organism>
<accession>A0A8H3XRQ9</accession>
<dbReference type="EMBL" id="BLKC01000215">
    <property type="protein sequence ID" value="GFF59402.1"/>
    <property type="molecule type" value="Genomic_DNA"/>
</dbReference>
<evidence type="ECO:0000256" key="2">
    <source>
        <dbReference type="ARBA" id="ARBA00023315"/>
    </source>
</evidence>
<feature type="domain" description="Trichothecene 3-O-acetyltransferase-like N-terminal" evidence="3">
    <location>
        <begin position="9"/>
        <end position="135"/>
    </location>
</feature>
<proteinExistence type="predicted"/>
<name>A0A8H3XRQ9_9EURO</name>
<reference evidence="4 5" key="1">
    <citation type="submission" date="2020-01" db="EMBL/GenBank/DDBJ databases">
        <title>Draft genome sequence of Aspergillus udagawae IFM 46972.</title>
        <authorList>
            <person name="Takahashi H."/>
            <person name="Yaguchi T."/>
        </authorList>
    </citation>
    <scope>NUCLEOTIDE SEQUENCE [LARGE SCALE GENOMIC DNA]</scope>
    <source>
        <strain evidence="4 5">IFM 46972</strain>
    </source>
</reference>
<dbReference type="Proteomes" id="UP000465221">
    <property type="component" value="Unassembled WGS sequence"/>
</dbReference>
<keyword evidence="2" id="KW-0012">Acyltransferase</keyword>
<dbReference type="Gene3D" id="3.30.559.10">
    <property type="entry name" value="Chloramphenicol acetyltransferase-like domain"/>
    <property type="match status" value="2"/>
</dbReference>
<keyword evidence="1 4" id="KW-0808">Transferase</keyword>
<dbReference type="InterPro" id="IPR023213">
    <property type="entry name" value="CAT-like_dom_sf"/>
</dbReference>
<evidence type="ECO:0000256" key="1">
    <source>
        <dbReference type="ARBA" id="ARBA00022679"/>
    </source>
</evidence>
<dbReference type="Pfam" id="PF22664">
    <property type="entry name" value="TRI-like_N"/>
    <property type="match status" value="1"/>
</dbReference>
<dbReference type="GO" id="GO:0016747">
    <property type="term" value="F:acyltransferase activity, transferring groups other than amino-acyl groups"/>
    <property type="evidence" value="ECO:0007669"/>
    <property type="project" value="TreeGrafter"/>
</dbReference>
<evidence type="ECO:0000259" key="3">
    <source>
        <dbReference type="Pfam" id="PF22664"/>
    </source>
</evidence>
<dbReference type="AlphaFoldDB" id="A0A8H3XRQ9"/>
<dbReference type="InterPro" id="IPR050317">
    <property type="entry name" value="Plant_Fungal_Acyltransferase"/>
</dbReference>
<evidence type="ECO:0000313" key="5">
    <source>
        <dbReference type="Proteomes" id="UP000465221"/>
    </source>
</evidence>
<dbReference type="PANTHER" id="PTHR31642">
    <property type="entry name" value="TRICHOTHECENE 3-O-ACETYLTRANSFERASE"/>
    <property type="match status" value="1"/>
</dbReference>
<comment type="caution">
    <text evidence="4">The sequence shown here is derived from an EMBL/GenBank/DDBJ whole genome shotgun (WGS) entry which is preliminary data.</text>
</comment>
<sequence length="472" mass="51642">MHIKAVSEATLPFLAGDVVNSENVDGRVNVMRIQPSSTLIREIPMLHTKHHPHHILPNTPRQINPGSDQDQRFAPLDDSYVPPVSLLPLAPGPRPVVRFQTNVVIDGIVLALGFHHSVFDATGVGLLIEMLATCCSSDRPALSSHIELEEEIRLRRSVDKIGNGATDLASQRDEVQDPNGSITESPAHVPIGDSSWVPPKLSVYSFNLSAAGLAHLKTACNKLLPAIHASQNGSPQSAESEGEKLQQEFVSTNDVLTALLATSIHQARSRVTETELVPTKAKLAMAVNLRERASSLPKTYLGNSLTVTEAFVYSLAATDGFDGVPERHYHPDLRNALLLEIARVALQLRKGLAAIDDAYFRQFVSRLRANLDWSQLGANLPDTMVSSWRHLKVYRLDFGARLGRVVEFHPQTALVDGICIIQPERIAHEDDSADMAPESGWEVCVTLQSDAMECFLRGGLFTSLSQGAIRRV</sequence>